<keyword evidence="1" id="KW-0812">Transmembrane</keyword>
<feature type="chain" id="PRO_5032474679" description="Granulins domain-containing protein" evidence="2">
    <location>
        <begin position="23"/>
        <end position="120"/>
    </location>
</feature>
<protein>
    <recommendedName>
        <fullName evidence="5">Granulins domain-containing protein</fullName>
    </recommendedName>
</protein>
<evidence type="ECO:0000313" key="3">
    <source>
        <dbReference type="EMBL" id="VDI19203.1"/>
    </source>
</evidence>
<keyword evidence="1" id="KW-1133">Transmembrane helix</keyword>
<evidence type="ECO:0008006" key="5">
    <source>
        <dbReference type="Google" id="ProtNLM"/>
    </source>
</evidence>
<keyword evidence="4" id="KW-1185">Reference proteome</keyword>
<comment type="caution">
    <text evidence="3">The sequence shown here is derived from an EMBL/GenBank/DDBJ whole genome shotgun (WGS) entry which is preliminary data.</text>
</comment>
<feature type="signal peptide" evidence="2">
    <location>
        <begin position="1"/>
        <end position="22"/>
    </location>
</feature>
<proteinExistence type="predicted"/>
<evidence type="ECO:0000256" key="1">
    <source>
        <dbReference type="SAM" id="Phobius"/>
    </source>
</evidence>
<dbReference type="EMBL" id="UYJE01003422">
    <property type="protein sequence ID" value="VDI19203.1"/>
    <property type="molecule type" value="Genomic_DNA"/>
</dbReference>
<accession>A0A8B6DHD1</accession>
<keyword evidence="1" id="KW-0472">Membrane</keyword>
<dbReference type="OrthoDB" id="10280852at2759"/>
<reference evidence="3" key="1">
    <citation type="submission" date="2018-11" db="EMBL/GenBank/DDBJ databases">
        <authorList>
            <person name="Alioto T."/>
            <person name="Alioto T."/>
        </authorList>
    </citation>
    <scope>NUCLEOTIDE SEQUENCE</scope>
</reference>
<dbReference type="Proteomes" id="UP000596742">
    <property type="component" value="Unassembled WGS sequence"/>
</dbReference>
<evidence type="ECO:0000313" key="4">
    <source>
        <dbReference type="Proteomes" id="UP000596742"/>
    </source>
</evidence>
<gene>
    <name evidence="3" type="ORF">MGAL_10B030432</name>
</gene>
<sequence>MDVTYVYVFLLIFFNVILEVSCRAPQEECPATYHQCTGGTWCCPEGLYCTGTSLCLSINGMIVLVILSSVGLGILLAVVCVVYSKCTEIKHKKIQVRPAKQHATIPVKSVNHHSPPYFVV</sequence>
<organism evidence="3 4">
    <name type="scientific">Mytilus galloprovincialis</name>
    <name type="common">Mediterranean mussel</name>
    <dbReference type="NCBI Taxonomy" id="29158"/>
    <lineage>
        <taxon>Eukaryota</taxon>
        <taxon>Metazoa</taxon>
        <taxon>Spiralia</taxon>
        <taxon>Lophotrochozoa</taxon>
        <taxon>Mollusca</taxon>
        <taxon>Bivalvia</taxon>
        <taxon>Autobranchia</taxon>
        <taxon>Pteriomorphia</taxon>
        <taxon>Mytilida</taxon>
        <taxon>Mytiloidea</taxon>
        <taxon>Mytilidae</taxon>
        <taxon>Mytilinae</taxon>
        <taxon>Mytilus</taxon>
    </lineage>
</organism>
<feature type="transmembrane region" description="Helical" evidence="1">
    <location>
        <begin position="61"/>
        <end position="83"/>
    </location>
</feature>
<keyword evidence="2" id="KW-0732">Signal</keyword>
<evidence type="ECO:0000256" key="2">
    <source>
        <dbReference type="SAM" id="SignalP"/>
    </source>
</evidence>
<name>A0A8B6DHD1_MYTGA</name>
<dbReference type="AlphaFoldDB" id="A0A8B6DHD1"/>